<dbReference type="EMBL" id="CP000302">
    <property type="protein sequence ID" value="ABE54575.1"/>
    <property type="molecule type" value="Genomic_DNA"/>
</dbReference>
<dbReference type="InterPro" id="IPR036732">
    <property type="entry name" value="AFP_Neu5c_C_sf"/>
</dbReference>
<dbReference type="PANTHER" id="PTHR42966">
    <property type="entry name" value="N-ACETYLNEURAMINATE SYNTHASE"/>
    <property type="match status" value="1"/>
</dbReference>
<dbReference type="EC" id="2.5.1.56" evidence="2"/>
<keyword evidence="3" id="KW-1185">Reference proteome</keyword>
<dbReference type="GO" id="GO:0050462">
    <property type="term" value="F:N-acetylneuraminate synthase activity"/>
    <property type="evidence" value="ECO:0007669"/>
    <property type="project" value="UniProtKB-EC"/>
</dbReference>
<dbReference type="Pfam" id="PF08666">
    <property type="entry name" value="SAF"/>
    <property type="match status" value="1"/>
</dbReference>
<gene>
    <name evidence="2" type="ordered locus">Sden_1289</name>
</gene>
<dbReference type="AlphaFoldDB" id="Q12PQ1"/>
<dbReference type="InterPro" id="IPR051690">
    <property type="entry name" value="PseI-like"/>
</dbReference>
<dbReference type="KEGG" id="sdn:Sden_1289"/>
<dbReference type="InterPro" id="IPR013132">
    <property type="entry name" value="PseI/NeuA/B-like_N"/>
</dbReference>
<dbReference type="Gene3D" id="3.20.20.70">
    <property type="entry name" value="Aldolase class I"/>
    <property type="match status" value="1"/>
</dbReference>
<dbReference type="PROSITE" id="PS50844">
    <property type="entry name" value="AFP_LIKE"/>
    <property type="match status" value="1"/>
</dbReference>
<feature type="domain" description="AFP-like" evidence="1">
    <location>
        <begin position="292"/>
        <end position="350"/>
    </location>
</feature>
<dbReference type="NCBIfam" id="TIGR03586">
    <property type="entry name" value="PseI"/>
    <property type="match status" value="1"/>
</dbReference>
<dbReference type="RefSeq" id="WP_011495734.1">
    <property type="nucleotide sequence ID" value="NC_007954.1"/>
</dbReference>
<dbReference type="GO" id="GO:0016051">
    <property type="term" value="P:carbohydrate biosynthetic process"/>
    <property type="evidence" value="ECO:0007669"/>
    <property type="project" value="InterPro"/>
</dbReference>
<dbReference type="PANTHER" id="PTHR42966:SF2">
    <property type="entry name" value="PSEUDAMINIC ACID SYNTHASE"/>
    <property type="match status" value="1"/>
</dbReference>
<dbReference type="InterPro" id="IPR013785">
    <property type="entry name" value="Aldolase_TIM"/>
</dbReference>
<dbReference type="Proteomes" id="UP000001982">
    <property type="component" value="Chromosome"/>
</dbReference>
<evidence type="ECO:0000313" key="2">
    <source>
        <dbReference type="EMBL" id="ABE54575.1"/>
    </source>
</evidence>
<sequence length="350" mass="38277">MININGRHIGDAQPTYIIAELSANHGGSLEQAKIMIQKAKQAGADAVKIQTYRADTITLNCDKADFRLPSGNAWEAHNTLYALYQEAYTPWEWNKALFEEARRIGITLFSSPFDETAVDLLESLNAPAYKIASPEITDIGLLKYVARTGKPIILSTGIADLADIELAVETLRANGCEALAILKCTTAYPTPYSECNLRTIADIGKRFSCVAGLSDHTLGLASPIAATALGGKIIEKHFILDKTDNSVDAFFSLDEHEFSQMVTEVRNAELALGTISYEISGSANKNKLARRSLYYSQAIKAGEVITNENVKSVRPGFGLHPKHFDAILGLRLKHDVEFGDRVSLLDVDTE</sequence>
<dbReference type="Pfam" id="PF03102">
    <property type="entry name" value="NeuB"/>
    <property type="match status" value="1"/>
</dbReference>
<organism evidence="2 3">
    <name type="scientific">Shewanella denitrificans (strain OS217 / ATCC BAA-1090 / DSM 15013)</name>
    <dbReference type="NCBI Taxonomy" id="318161"/>
    <lineage>
        <taxon>Bacteria</taxon>
        <taxon>Pseudomonadati</taxon>
        <taxon>Pseudomonadota</taxon>
        <taxon>Gammaproteobacteria</taxon>
        <taxon>Alteromonadales</taxon>
        <taxon>Shewanellaceae</taxon>
        <taxon>Shewanella</taxon>
    </lineage>
</organism>
<reference evidence="2 3" key="1">
    <citation type="submission" date="2006-03" db="EMBL/GenBank/DDBJ databases">
        <title>Complete sequence of Shewanella denitrificans OS217.</title>
        <authorList>
            <consortium name="US DOE Joint Genome Institute"/>
            <person name="Copeland A."/>
            <person name="Lucas S."/>
            <person name="Lapidus A."/>
            <person name="Barry K."/>
            <person name="Detter J.C."/>
            <person name="Glavina del Rio T."/>
            <person name="Hammon N."/>
            <person name="Israni S."/>
            <person name="Dalin E."/>
            <person name="Tice H."/>
            <person name="Pitluck S."/>
            <person name="Brettin T."/>
            <person name="Bruce D."/>
            <person name="Han C."/>
            <person name="Tapia R."/>
            <person name="Gilna P."/>
            <person name="Kiss H."/>
            <person name="Schmutz J."/>
            <person name="Larimer F."/>
            <person name="Land M."/>
            <person name="Hauser L."/>
            <person name="Kyrpides N."/>
            <person name="Lykidis A."/>
            <person name="Richardson P."/>
        </authorList>
    </citation>
    <scope>NUCLEOTIDE SEQUENCE [LARGE SCALE GENOMIC DNA]</scope>
    <source>
        <strain evidence="3">OS217 / ATCC BAA-1090 / DSM 15013</strain>
    </source>
</reference>
<dbReference type="eggNOG" id="COG2089">
    <property type="taxonomic scope" value="Bacteria"/>
</dbReference>
<dbReference type="InterPro" id="IPR006190">
    <property type="entry name" value="SAF_AFP_Neu5Ac"/>
</dbReference>
<evidence type="ECO:0000313" key="3">
    <source>
        <dbReference type="Proteomes" id="UP000001982"/>
    </source>
</evidence>
<keyword evidence="2" id="KW-0808">Transferase</keyword>
<dbReference type="HOGENOM" id="CLU_040465_0_1_6"/>
<name>Q12PQ1_SHEDO</name>
<evidence type="ECO:0000259" key="1">
    <source>
        <dbReference type="PROSITE" id="PS50844"/>
    </source>
</evidence>
<protein>
    <submittedName>
        <fullName evidence="2">N-acetylneuraminate synthase</fullName>
        <ecNumber evidence="2">2.5.1.56</ecNumber>
    </submittedName>
</protein>
<accession>Q12PQ1</accession>
<dbReference type="Gene3D" id="3.90.1210.10">
    <property type="entry name" value="Antifreeze-like/N-acetylneuraminic acid synthase C-terminal domain"/>
    <property type="match status" value="1"/>
</dbReference>
<proteinExistence type="predicted"/>
<dbReference type="STRING" id="318161.Sden_1289"/>
<dbReference type="SUPFAM" id="SSF51569">
    <property type="entry name" value="Aldolase"/>
    <property type="match status" value="1"/>
</dbReference>
<dbReference type="CDD" id="cd11615">
    <property type="entry name" value="SAF_NeuB_like"/>
    <property type="match status" value="1"/>
</dbReference>
<dbReference type="GO" id="GO:0047444">
    <property type="term" value="F:N-acylneuraminate-9-phosphate synthase activity"/>
    <property type="evidence" value="ECO:0007669"/>
    <property type="project" value="TreeGrafter"/>
</dbReference>
<dbReference type="SMART" id="SM00858">
    <property type="entry name" value="SAF"/>
    <property type="match status" value="1"/>
</dbReference>
<dbReference type="InterPro" id="IPR020030">
    <property type="entry name" value="Pseudaminic_synth_PseI"/>
</dbReference>
<dbReference type="SUPFAM" id="SSF51269">
    <property type="entry name" value="AFP III-like domain"/>
    <property type="match status" value="1"/>
</dbReference>
<dbReference type="InterPro" id="IPR057736">
    <property type="entry name" value="SAF_PseI/NeuA/NeuB"/>
</dbReference>
<dbReference type="InterPro" id="IPR013974">
    <property type="entry name" value="SAF"/>
</dbReference>